<evidence type="ECO:0000313" key="1">
    <source>
        <dbReference type="EMBL" id="KER19018.1"/>
    </source>
</evidence>
<dbReference type="Proteomes" id="UP000054324">
    <property type="component" value="Unassembled WGS sequence"/>
</dbReference>
<dbReference type="AlphaFoldDB" id="A0A074YWG0"/>
<reference evidence="1 2" key="1">
    <citation type="submission" date="2013-11" db="EMBL/GenBank/DDBJ databases">
        <title>Opisthorchis viverrini - life in the bile duct.</title>
        <authorList>
            <person name="Young N.D."/>
            <person name="Nagarajan N."/>
            <person name="Lin S.J."/>
            <person name="Korhonen P.K."/>
            <person name="Jex A.R."/>
            <person name="Hall R.S."/>
            <person name="Safavi-Hemami H."/>
            <person name="Kaewkong W."/>
            <person name="Bertrand D."/>
            <person name="Gao S."/>
            <person name="Seet Q."/>
            <person name="Wongkham S."/>
            <person name="Teh B.T."/>
            <person name="Wongkham C."/>
            <person name="Intapan P.M."/>
            <person name="Maleewong W."/>
            <person name="Yang X."/>
            <person name="Hu M."/>
            <person name="Wang Z."/>
            <person name="Hofmann A."/>
            <person name="Sternberg P.W."/>
            <person name="Tan P."/>
            <person name="Wang J."/>
            <person name="Gasser R.B."/>
        </authorList>
    </citation>
    <scope>NUCLEOTIDE SEQUENCE [LARGE SCALE GENOMIC DNA]</scope>
</reference>
<sequence length="150" mass="16481">PADRVRILSKLCQNGLRLHNGELYDRIQQRLILGECVQSQTHSCPEANVVGMTKSVLAERLVASRLAMQLPFFLHVSNVSSSFRKAIKFYGILYRVKNVLRQRGGGASGPGAAPEPLATLQSLVNRDAASVEELQTRVNQLTEEIPAAKT</sequence>
<gene>
    <name evidence="1" type="ORF">T265_15698</name>
</gene>
<dbReference type="GeneID" id="20329863"/>
<feature type="non-terminal residue" evidence="1">
    <location>
        <position position="1"/>
    </location>
</feature>
<dbReference type="EMBL" id="KL597378">
    <property type="protein sequence ID" value="KER19018.1"/>
    <property type="molecule type" value="Genomic_DNA"/>
</dbReference>
<accession>A0A074YWG0</accession>
<dbReference type="RefSeq" id="XP_009177234.1">
    <property type="nucleotide sequence ID" value="XM_009178970.1"/>
</dbReference>
<protein>
    <submittedName>
        <fullName evidence="1">Uncharacterized protein</fullName>
    </submittedName>
</protein>
<proteinExistence type="predicted"/>
<evidence type="ECO:0000313" key="2">
    <source>
        <dbReference type="Proteomes" id="UP000054324"/>
    </source>
</evidence>
<dbReference type="KEGG" id="ovi:T265_15698"/>
<dbReference type="CTD" id="20329863"/>
<name>A0A074YWG0_OPIVI</name>
<organism evidence="1 2">
    <name type="scientific">Opisthorchis viverrini</name>
    <name type="common">Southeast Asian liver fluke</name>
    <dbReference type="NCBI Taxonomy" id="6198"/>
    <lineage>
        <taxon>Eukaryota</taxon>
        <taxon>Metazoa</taxon>
        <taxon>Spiralia</taxon>
        <taxon>Lophotrochozoa</taxon>
        <taxon>Platyhelminthes</taxon>
        <taxon>Trematoda</taxon>
        <taxon>Digenea</taxon>
        <taxon>Opisthorchiida</taxon>
        <taxon>Opisthorchiata</taxon>
        <taxon>Opisthorchiidae</taxon>
        <taxon>Opisthorchis</taxon>
    </lineage>
</organism>
<keyword evidence="2" id="KW-1185">Reference proteome</keyword>